<feature type="domain" description="CSC1/OSCA1-like N-terminal transmembrane" evidence="10">
    <location>
        <begin position="96"/>
        <end position="252"/>
    </location>
</feature>
<keyword evidence="13" id="KW-1185">Reference proteome</keyword>
<feature type="transmembrane region" description="Helical" evidence="8">
    <location>
        <begin position="712"/>
        <end position="733"/>
    </location>
</feature>
<dbReference type="GO" id="GO:0005886">
    <property type="term" value="C:plasma membrane"/>
    <property type="evidence" value="ECO:0007669"/>
    <property type="project" value="TreeGrafter"/>
</dbReference>
<dbReference type="PANTHER" id="PTHR13018:SF24">
    <property type="entry name" value="CSC1-LIKE PROTEIN 1"/>
    <property type="match status" value="1"/>
</dbReference>
<feature type="domain" description="CSC1/OSCA1-like cytosolic" evidence="11">
    <location>
        <begin position="269"/>
        <end position="451"/>
    </location>
</feature>
<keyword evidence="5 8" id="KW-1133">Transmembrane helix</keyword>
<dbReference type="SUPFAM" id="SSF54928">
    <property type="entry name" value="RNA-binding domain, RBD"/>
    <property type="match status" value="1"/>
</dbReference>
<evidence type="ECO:0000259" key="9">
    <source>
        <dbReference type="Pfam" id="PF02714"/>
    </source>
</evidence>
<evidence type="ECO:0000259" key="11">
    <source>
        <dbReference type="Pfam" id="PF14703"/>
    </source>
</evidence>
<dbReference type="EMBL" id="AKHW03001146">
    <property type="protein sequence ID" value="KYO43513.1"/>
    <property type="molecule type" value="Genomic_DNA"/>
</dbReference>
<feature type="domain" description="CSC1/OSCA1-like 7TM region" evidence="9">
    <location>
        <begin position="462"/>
        <end position="732"/>
    </location>
</feature>
<evidence type="ECO:0000256" key="7">
    <source>
        <dbReference type="ARBA" id="ARBA00036634"/>
    </source>
</evidence>
<dbReference type="InterPro" id="IPR032880">
    <property type="entry name" value="CSC1/OSCA1-like_N"/>
</dbReference>
<dbReference type="Pfam" id="PF13967">
    <property type="entry name" value="RSN1_TM"/>
    <property type="match status" value="1"/>
</dbReference>
<evidence type="ECO:0000256" key="3">
    <source>
        <dbReference type="ARBA" id="ARBA00022448"/>
    </source>
</evidence>
<comment type="subcellular location">
    <subcellularLocation>
        <location evidence="1">Endomembrane system</location>
        <topology evidence="1">Multi-pass membrane protein</topology>
    </subcellularLocation>
</comment>
<comment type="caution">
    <text evidence="12">The sequence shown here is derived from an EMBL/GenBank/DDBJ whole genome shotgun (WGS) entry which is preliminary data.</text>
</comment>
<feature type="transmembrane region" description="Helical" evidence="8">
    <location>
        <begin position="233"/>
        <end position="252"/>
    </location>
</feature>
<dbReference type="InterPro" id="IPR045122">
    <property type="entry name" value="Csc1-like"/>
</dbReference>
<proteinExistence type="inferred from homology"/>
<evidence type="ECO:0000256" key="4">
    <source>
        <dbReference type="ARBA" id="ARBA00022692"/>
    </source>
</evidence>
<gene>
    <name evidence="12" type="primary">TMEM63A</name>
    <name evidence="12" type="ORF">Y1Q_0013557</name>
</gene>
<keyword evidence="6 8" id="KW-0472">Membrane</keyword>
<dbReference type="InterPro" id="IPR012677">
    <property type="entry name" value="Nucleotide-bd_a/b_plait_sf"/>
</dbReference>
<feature type="transmembrane region" description="Helical" evidence="8">
    <location>
        <begin position="503"/>
        <end position="526"/>
    </location>
</feature>
<comment type="similarity">
    <text evidence="2">Belongs to the CSC1 (TC 1.A.17) family.</text>
</comment>
<dbReference type="Pfam" id="PF02714">
    <property type="entry name" value="RSN1_7TM"/>
    <property type="match status" value="1"/>
</dbReference>
<evidence type="ECO:0000313" key="13">
    <source>
        <dbReference type="Proteomes" id="UP000050525"/>
    </source>
</evidence>
<dbReference type="InterPro" id="IPR003864">
    <property type="entry name" value="CSC1/OSCA1-like_7TM"/>
</dbReference>
<organism evidence="12 13">
    <name type="scientific">Alligator mississippiensis</name>
    <name type="common">American alligator</name>
    <dbReference type="NCBI Taxonomy" id="8496"/>
    <lineage>
        <taxon>Eukaryota</taxon>
        <taxon>Metazoa</taxon>
        <taxon>Chordata</taxon>
        <taxon>Craniata</taxon>
        <taxon>Vertebrata</taxon>
        <taxon>Euteleostomi</taxon>
        <taxon>Archelosauria</taxon>
        <taxon>Archosauria</taxon>
        <taxon>Crocodylia</taxon>
        <taxon>Alligatoridae</taxon>
        <taxon>Alligatorinae</taxon>
        <taxon>Alligator</taxon>
    </lineage>
</organism>
<dbReference type="GO" id="GO:0012505">
    <property type="term" value="C:endomembrane system"/>
    <property type="evidence" value="ECO:0007669"/>
    <property type="project" value="UniProtKB-SubCell"/>
</dbReference>
<feature type="transmembrane region" description="Helical" evidence="8">
    <location>
        <begin position="460"/>
        <end position="483"/>
    </location>
</feature>
<name>A0A151P3B0_ALLMI</name>
<dbReference type="AlphaFoldDB" id="A0A151P3B0"/>
<accession>A0A151P3B0</accession>
<dbReference type="InterPro" id="IPR027815">
    <property type="entry name" value="CSC1/OSCA1-like_cyt"/>
</dbReference>
<feature type="transmembrane region" description="Helical" evidence="8">
    <location>
        <begin position="187"/>
        <end position="207"/>
    </location>
</feature>
<feature type="transmembrane region" description="Helical" evidence="8">
    <location>
        <begin position="91"/>
        <end position="113"/>
    </location>
</feature>
<keyword evidence="4 8" id="KW-0812">Transmembrane</keyword>
<dbReference type="GO" id="GO:0003676">
    <property type="term" value="F:nucleic acid binding"/>
    <property type="evidence" value="ECO:0007669"/>
    <property type="project" value="InterPro"/>
</dbReference>
<protein>
    <submittedName>
        <fullName evidence="12">CSC1-like protein 1 isoform A</fullName>
    </submittedName>
</protein>
<dbReference type="PANTHER" id="PTHR13018">
    <property type="entry name" value="PROBABLE MEMBRANE PROTEIN DUF221-RELATED"/>
    <property type="match status" value="1"/>
</dbReference>
<evidence type="ECO:0000259" key="10">
    <source>
        <dbReference type="Pfam" id="PF13967"/>
    </source>
</evidence>
<dbReference type="InterPro" id="IPR035979">
    <property type="entry name" value="RBD_domain_sf"/>
</dbReference>
<evidence type="ECO:0000256" key="5">
    <source>
        <dbReference type="ARBA" id="ARBA00022989"/>
    </source>
</evidence>
<feature type="transmembrane region" description="Helical" evidence="8">
    <location>
        <begin position="739"/>
        <end position="761"/>
    </location>
</feature>
<dbReference type="GO" id="GO:0005227">
    <property type="term" value="F:calcium-activated cation channel activity"/>
    <property type="evidence" value="ECO:0007669"/>
    <property type="project" value="InterPro"/>
</dbReference>
<evidence type="ECO:0000256" key="1">
    <source>
        <dbReference type="ARBA" id="ARBA00004127"/>
    </source>
</evidence>
<feature type="transmembrane region" description="Helical" evidence="8">
    <location>
        <begin position="653"/>
        <end position="682"/>
    </location>
</feature>
<comment type="catalytic activity">
    <reaction evidence="7">
        <text>Ca(2+)(in) = Ca(2+)(out)</text>
        <dbReference type="Rhea" id="RHEA:29671"/>
        <dbReference type="ChEBI" id="CHEBI:29108"/>
    </reaction>
</comment>
<evidence type="ECO:0000256" key="2">
    <source>
        <dbReference type="ARBA" id="ARBA00007779"/>
    </source>
</evidence>
<feature type="transmembrane region" description="Helical" evidence="8">
    <location>
        <begin position="547"/>
        <end position="570"/>
    </location>
</feature>
<evidence type="ECO:0000256" key="6">
    <source>
        <dbReference type="ARBA" id="ARBA00023136"/>
    </source>
</evidence>
<evidence type="ECO:0000313" key="12">
    <source>
        <dbReference type="EMBL" id="KYO43513.1"/>
    </source>
</evidence>
<reference evidence="12 13" key="1">
    <citation type="journal article" date="2012" name="Genome Biol.">
        <title>Sequencing three crocodilian genomes to illuminate the evolution of archosaurs and amniotes.</title>
        <authorList>
            <person name="St John J.A."/>
            <person name="Braun E.L."/>
            <person name="Isberg S.R."/>
            <person name="Miles L.G."/>
            <person name="Chong A.Y."/>
            <person name="Gongora J."/>
            <person name="Dalzell P."/>
            <person name="Moran C."/>
            <person name="Bed'hom B."/>
            <person name="Abzhanov A."/>
            <person name="Burgess S.C."/>
            <person name="Cooksey A.M."/>
            <person name="Castoe T.A."/>
            <person name="Crawford N.G."/>
            <person name="Densmore L.D."/>
            <person name="Drew J.C."/>
            <person name="Edwards S.V."/>
            <person name="Faircloth B.C."/>
            <person name="Fujita M.K."/>
            <person name="Greenwold M.J."/>
            <person name="Hoffmann F.G."/>
            <person name="Howard J.M."/>
            <person name="Iguchi T."/>
            <person name="Janes D.E."/>
            <person name="Khan S.Y."/>
            <person name="Kohno S."/>
            <person name="de Koning A.J."/>
            <person name="Lance S.L."/>
            <person name="McCarthy F.M."/>
            <person name="McCormack J.E."/>
            <person name="Merchant M.E."/>
            <person name="Peterson D.G."/>
            <person name="Pollock D.D."/>
            <person name="Pourmand N."/>
            <person name="Raney B.J."/>
            <person name="Roessler K.A."/>
            <person name="Sanford J.R."/>
            <person name="Sawyer R.H."/>
            <person name="Schmidt C.J."/>
            <person name="Triplett E.W."/>
            <person name="Tuberville T.D."/>
            <person name="Venegas-Anaya M."/>
            <person name="Howard J.T."/>
            <person name="Jarvis E.D."/>
            <person name="Guillette L.J.Jr."/>
            <person name="Glenn T.C."/>
            <person name="Green R.E."/>
            <person name="Ray D.A."/>
        </authorList>
    </citation>
    <scope>NUCLEOTIDE SEQUENCE [LARGE SCALE GENOMIC DNA]</scope>
    <source>
        <strain evidence="12">KSC_2009_1</strain>
    </source>
</reference>
<dbReference type="Pfam" id="PF14703">
    <property type="entry name" value="PHM7_cyt"/>
    <property type="match status" value="1"/>
</dbReference>
<sequence length="843" mass="96990">MATLAPALPAQARAGSDLLQRDTAAAAPAPQNLGRKSTRRHKMVPFLFLDIGHSRLVYFWNRTGLSNSSNETYCYSTAQGSTVLQGVTFGGIPTVLLLDVTCFLILILAFSVIRKKFWDYGRLALLSETESESRHCRISSSSSAMDDLEYDRGFCSWMMAAFRMREEEINEKCGDDAIHYLAFQRHIICLLVTMSILSVCVILPVNLSGDLLDKDPYSFGRTTIANLETGNDLLWLHTVFAVIYLILTVVFMRHHVKYVKYKEENTVKCTLFITGLPKHAKKETIERHFTAAYPTCNVLEVQLCYDVARLIYLYRERKKAEKSLTYFTHLHHKYDKRVRINPKLCGQFCCCDIGRCKREDAIDYYTRVTKKLLEEYLKEEQTVHNNPLGMAFVTFQEKSMATYILKDFNACKCQSFKCKGEPQPSMYSKELCISKWNVTYATYPENICWKNFSVRGLKWWLRWFCINMLLFIVLFFLTTPSIIISTMDKFNVTKPIRYLNDPIVSQFFPTVLLWSFSALLPTMVYYSTLLESHWTKSGENRIVMHKVYIFLIFMVLILPSLGLTSLDFFFRWLFDRESAESTVRLECVFLPDQGAFFVNYVIASAFIGNGMELLRLPGLILYTIRMIMARSAVERKNIKQQQAFEYEFGAMYAWMLCVFTVIMAYSITCPIIVPFGLIYILLKHMVDRHNLYYAFLPAKLEKKIHFAAVNQALAAPILCLFWLFFFSFLRLGFKAPTTMFTFLVVSITIVVCLAYTCFGCFKYLSPLNYKIEEVSGGRGSDTDKGEAPRHSMYVPRVLLHRPTERTTLAQTEHQSYGTMGAKGTQADDSVTYSVEPARVLEKA</sequence>
<dbReference type="Proteomes" id="UP000050525">
    <property type="component" value="Unassembled WGS sequence"/>
</dbReference>
<evidence type="ECO:0000256" key="8">
    <source>
        <dbReference type="SAM" id="Phobius"/>
    </source>
</evidence>
<dbReference type="eggNOG" id="KOG1134">
    <property type="taxonomic scope" value="Eukaryota"/>
</dbReference>
<dbReference type="Gene3D" id="3.30.70.330">
    <property type="match status" value="1"/>
</dbReference>
<keyword evidence="3" id="KW-0813">Transport</keyword>